<dbReference type="EMBL" id="FLQV01001866">
    <property type="protein sequence ID" value="SBT00348.1"/>
    <property type="molecule type" value="Genomic_DNA"/>
</dbReference>
<accession>A0A1A8X4Z3</accession>
<gene>
    <name evidence="1" type="ORF">POVCU1_059340</name>
</gene>
<reference evidence="2" key="1">
    <citation type="submission" date="2016-05" db="EMBL/GenBank/DDBJ databases">
        <authorList>
            <person name="Naeem Raeece"/>
        </authorList>
    </citation>
    <scope>NUCLEOTIDE SEQUENCE [LARGE SCALE GENOMIC DNA]</scope>
</reference>
<proteinExistence type="predicted"/>
<evidence type="ECO:0000313" key="1">
    <source>
        <dbReference type="EMBL" id="SBT00348.1"/>
    </source>
</evidence>
<dbReference type="Proteomes" id="UP000078546">
    <property type="component" value="Unassembled WGS sequence"/>
</dbReference>
<organism evidence="1 2">
    <name type="scientific">Plasmodium ovale curtisi</name>
    <dbReference type="NCBI Taxonomy" id="864141"/>
    <lineage>
        <taxon>Eukaryota</taxon>
        <taxon>Sar</taxon>
        <taxon>Alveolata</taxon>
        <taxon>Apicomplexa</taxon>
        <taxon>Aconoidasida</taxon>
        <taxon>Haemosporida</taxon>
        <taxon>Plasmodiidae</taxon>
        <taxon>Plasmodium</taxon>
        <taxon>Plasmodium (Plasmodium)</taxon>
    </lineage>
</organism>
<protein>
    <submittedName>
        <fullName evidence="1">PIR Superfamily Protein</fullName>
    </submittedName>
</protein>
<evidence type="ECO:0000313" key="2">
    <source>
        <dbReference type="Proteomes" id="UP000078546"/>
    </source>
</evidence>
<name>A0A1A8X4Z3_PLAOA</name>
<dbReference type="AlphaFoldDB" id="A0A1A8X4Z3"/>
<sequence>MTVDPLVAYKLPSDELYAKLNQEYVDSDIYSDTCETLKSQIGNIPKINNLCRKIEWNVKDVCFVQKKDDFFKFIC</sequence>